<protein>
    <submittedName>
        <fullName evidence="1">1166_t:CDS:1</fullName>
    </submittedName>
</protein>
<gene>
    <name evidence="1" type="ORF">FCALED_LOCUS9925</name>
</gene>
<evidence type="ECO:0000313" key="2">
    <source>
        <dbReference type="Proteomes" id="UP000789570"/>
    </source>
</evidence>
<evidence type="ECO:0000313" key="1">
    <source>
        <dbReference type="EMBL" id="CAG8628338.1"/>
    </source>
</evidence>
<proteinExistence type="predicted"/>
<organism evidence="1 2">
    <name type="scientific">Funneliformis caledonium</name>
    <dbReference type="NCBI Taxonomy" id="1117310"/>
    <lineage>
        <taxon>Eukaryota</taxon>
        <taxon>Fungi</taxon>
        <taxon>Fungi incertae sedis</taxon>
        <taxon>Mucoromycota</taxon>
        <taxon>Glomeromycotina</taxon>
        <taxon>Glomeromycetes</taxon>
        <taxon>Glomerales</taxon>
        <taxon>Glomeraceae</taxon>
        <taxon>Funneliformis</taxon>
    </lineage>
</organism>
<dbReference type="EMBL" id="CAJVPQ010003455">
    <property type="protein sequence ID" value="CAG8628338.1"/>
    <property type="molecule type" value="Genomic_DNA"/>
</dbReference>
<dbReference type="AlphaFoldDB" id="A0A9N9GUZ1"/>
<sequence>MNLIHNYQMINENYQFFISNEQSIPDDVKQRIELLHYAGVDILTIRTILKEEFESTITLSNDNQDYQYMLTRLLQKIQRFVTQYPISTITFYTSFNEVFVSEIEKGTQIQSNNSNIIPTVKNPLIIHEKG</sequence>
<keyword evidence="2" id="KW-1185">Reference proteome</keyword>
<reference evidence="1" key="1">
    <citation type="submission" date="2021-06" db="EMBL/GenBank/DDBJ databases">
        <authorList>
            <person name="Kallberg Y."/>
            <person name="Tangrot J."/>
            <person name="Rosling A."/>
        </authorList>
    </citation>
    <scope>NUCLEOTIDE SEQUENCE</scope>
    <source>
        <strain evidence="1">UK204</strain>
    </source>
</reference>
<dbReference type="Proteomes" id="UP000789570">
    <property type="component" value="Unassembled WGS sequence"/>
</dbReference>
<accession>A0A9N9GUZ1</accession>
<name>A0A9N9GUZ1_9GLOM</name>
<comment type="caution">
    <text evidence="1">The sequence shown here is derived from an EMBL/GenBank/DDBJ whole genome shotgun (WGS) entry which is preliminary data.</text>
</comment>
<dbReference type="OrthoDB" id="2480435at2759"/>